<keyword evidence="7" id="KW-1185">Reference proteome</keyword>
<keyword evidence="4 5" id="KW-0472">Membrane</keyword>
<dbReference type="SUPFAM" id="SSF103473">
    <property type="entry name" value="MFS general substrate transporter"/>
    <property type="match status" value="1"/>
</dbReference>
<dbReference type="PANTHER" id="PTHR48022:SF70">
    <property type="entry name" value="MONOSACCHARIDE TRANSPORTER, PUTATIVE (AFU_ORTHOLOGUE AFUA_5G14540)-RELATED"/>
    <property type="match status" value="1"/>
</dbReference>
<protein>
    <recommendedName>
        <fullName evidence="8">Major facilitator superfamily (MFS) profile domain-containing protein</fullName>
    </recommendedName>
</protein>
<feature type="transmembrane region" description="Helical" evidence="5">
    <location>
        <begin position="6"/>
        <end position="26"/>
    </location>
</feature>
<gene>
    <name evidence="6" type="ORF">SODALDRAFT_364343</name>
</gene>
<dbReference type="GeneID" id="39583113"/>
<dbReference type="STRING" id="1314773.A0A3N2PJ61"/>
<dbReference type="InterPro" id="IPR005828">
    <property type="entry name" value="MFS_sugar_transport-like"/>
</dbReference>
<proteinExistence type="predicted"/>
<dbReference type="GO" id="GO:0005351">
    <property type="term" value="F:carbohydrate:proton symporter activity"/>
    <property type="evidence" value="ECO:0007669"/>
    <property type="project" value="TreeGrafter"/>
</dbReference>
<organism evidence="6 7">
    <name type="scientific">Sodiomyces alkalinus (strain CBS 110278 / VKM F-3762 / F11)</name>
    <name type="common">Alkaliphilic filamentous fungus</name>
    <dbReference type="NCBI Taxonomy" id="1314773"/>
    <lineage>
        <taxon>Eukaryota</taxon>
        <taxon>Fungi</taxon>
        <taxon>Dikarya</taxon>
        <taxon>Ascomycota</taxon>
        <taxon>Pezizomycotina</taxon>
        <taxon>Sordariomycetes</taxon>
        <taxon>Hypocreomycetidae</taxon>
        <taxon>Glomerellales</taxon>
        <taxon>Plectosphaerellaceae</taxon>
        <taxon>Sodiomyces</taxon>
    </lineage>
</organism>
<dbReference type="InterPro" id="IPR036259">
    <property type="entry name" value="MFS_trans_sf"/>
</dbReference>
<evidence type="ECO:0000313" key="6">
    <source>
        <dbReference type="EMBL" id="ROT34577.1"/>
    </source>
</evidence>
<evidence type="ECO:0000256" key="4">
    <source>
        <dbReference type="ARBA" id="ARBA00023136"/>
    </source>
</evidence>
<evidence type="ECO:0000313" key="7">
    <source>
        <dbReference type="Proteomes" id="UP000272025"/>
    </source>
</evidence>
<dbReference type="Proteomes" id="UP000272025">
    <property type="component" value="Unassembled WGS sequence"/>
</dbReference>
<evidence type="ECO:0000256" key="5">
    <source>
        <dbReference type="SAM" id="Phobius"/>
    </source>
</evidence>
<keyword evidence="2 5" id="KW-0812">Transmembrane</keyword>
<evidence type="ECO:0000256" key="3">
    <source>
        <dbReference type="ARBA" id="ARBA00022989"/>
    </source>
</evidence>
<name>A0A3N2PJ61_SODAK</name>
<dbReference type="Pfam" id="PF00083">
    <property type="entry name" value="Sugar_tr"/>
    <property type="match status" value="1"/>
</dbReference>
<dbReference type="EMBL" id="ML119068">
    <property type="protein sequence ID" value="ROT34577.1"/>
    <property type="molecule type" value="Genomic_DNA"/>
</dbReference>
<evidence type="ECO:0000256" key="1">
    <source>
        <dbReference type="ARBA" id="ARBA00004141"/>
    </source>
</evidence>
<accession>A0A3N2PJ61</accession>
<dbReference type="InterPro" id="IPR050360">
    <property type="entry name" value="MFS_Sugar_Transporters"/>
</dbReference>
<evidence type="ECO:0008006" key="8">
    <source>
        <dbReference type="Google" id="ProtNLM"/>
    </source>
</evidence>
<dbReference type="AlphaFoldDB" id="A0A3N2PJ61"/>
<sequence>MSMISTLPVWLQMVTSGIVALGAFLIPESPRWLIANDKHDRAAQAPGDVDHHLWDYHELWHTHSAHRRLICIIGMACFGQISGNSLSSYCK</sequence>
<evidence type="ECO:0000256" key="2">
    <source>
        <dbReference type="ARBA" id="ARBA00022692"/>
    </source>
</evidence>
<comment type="subcellular location">
    <subcellularLocation>
        <location evidence="1">Membrane</location>
        <topology evidence="1">Multi-pass membrane protein</topology>
    </subcellularLocation>
</comment>
<keyword evidence="3 5" id="KW-1133">Transmembrane helix</keyword>
<dbReference type="RefSeq" id="XP_028462383.1">
    <property type="nucleotide sequence ID" value="XM_028614635.1"/>
</dbReference>
<dbReference type="OrthoDB" id="6133115at2759"/>
<dbReference type="GO" id="GO:0016020">
    <property type="term" value="C:membrane"/>
    <property type="evidence" value="ECO:0007669"/>
    <property type="project" value="UniProtKB-SubCell"/>
</dbReference>
<dbReference type="PANTHER" id="PTHR48022">
    <property type="entry name" value="PLASTIDIC GLUCOSE TRANSPORTER 4"/>
    <property type="match status" value="1"/>
</dbReference>
<reference evidence="6 7" key="1">
    <citation type="journal article" date="2018" name="Mol. Ecol.">
        <title>The obligate alkalophilic soda-lake fungus Sodiomyces alkalinus has shifted to a protein diet.</title>
        <authorList>
            <person name="Grum-Grzhimaylo A.A."/>
            <person name="Falkoski D.L."/>
            <person name="van den Heuvel J."/>
            <person name="Valero-Jimenez C.A."/>
            <person name="Min B."/>
            <person name="Choi I.G."/>
            <person name="Lipzen A."/>
            <person name="Daum C.G."/>
            <person name="Aanen D.K."/>
            <person name="Tsang A."/>
            <person name="Henrissat B."/>
            <person name="Bilanenko E.N."/>
            <person name="de Vries R.P."/>
            <person name="van Kan J.A.L."/>
            <person name="Grigoriev I.V."/>
            <person name="Debets A.J.M."/>
        </authorList>
    </citation>
    <scope>NUCLEOTIDE SEQUENCE [LARGE SCALE GENOMIC DNA]</scope>
    <source>
        <strain evidence="6 7">F11</strain>
    </source>
</reference>
<dbReference type="Gene3D" id="1.20.1250.20">
    <property type="entry name" value="MFS general substrate transporter like domains"/>
    <property type="match status" value="1"/>
</dbReference>